<dbReference type="InterPro" id="IPR036259">
    <property type="entry name" value="MFS_trans_sf"/>
</dbReference>
<dbReference type="Gene3D" id="1.20.1250.20">
    <property type="entry name" value="MFS general substrate transporter like domains"/>
    <property type="match status" value="1"/>
</dbReference>
<dbReference type="PRINTS" id="PR01035">
    <property type="entry name" value="TCRTETA"/>
</dbReference>
<dbReference type="GO" id="GO:0022857">
    <property type="term" value="F:transmembrane transporter activity"/>
    <property type="evidence" value="ECO:0007669"/>
    <property type="project" value="InterPro"/>
</dbReference>
<dbReference type="Pfam" id="PF07690">
    <property type="entry name" value="MFS_1"/>
    <property type="match status" value="1"/>
</dbReference>
<evidence type="ECO:0000313" key="10">
    <source>
        <dbReference type="EMBL" id="EGP44373.1"/>
    </source>
</evidence>
<dbReference type="EMBL" id="AFRQ01000086">
    <property type="protein sequence ID" value="EGP44373.1"/>
    <property type="molecule type" value="Genomic_DNA"/>
</dbReference>
<evidence type="ECO:0000259" key="9">
    <source>
        <dbReference type="PROSITE" id="PS50850"/>
    </source>
</evidence>
<keyword evidence="4" id="KW-0813">Transport</keyword>
<evidence type="ECO:0000256" key="7">
    <source>
        <dbReference type="ARBA" id="ARBA00023136"/>
    </source>
</evidence>
<dbReference type="AlphaFoldDB" id="F7T5R0"/>
<gene>
    <name evidence="10" type="ORF">AXXA_21438</name>
</gene>
<evidence type="ECO:0000256" key="6">
    <source>
        <dbReference type="ARBA" id="ARBA00022989"/>
    </source>
</evidence>
<feature type="transmembrane region" description="Helical" evidence="8">
    <location>
        <begin position="132"/>
        <end position="156"/>
    </location>
</feature>
<keyword evidence="6 8" id="KW-1133">Transmembrane helix</keyword>
<evidence type="ECO:0000256" key="2">
    <source>
        <dbReference type="ARBA" id="ARBA00004141"/>
    </source>
</evidence>
<feature type="non-terminal residue" evidence="10">
    <location>
        <position position="202"/>
    </location>
</feature>
<dbReference type="PROSITE" id="PS00216">
    <property type="entry name" value="SUGAR_TRANSPORT_1"/>
    <property type="match status" value="1"/>
</dbReference>
<comment type="caution">
    <text evidence="10">The sequence shown here is derived from an EMBL/GenBank/DDBJ whole genome shotgun (WGS) entry which is preliminary data.</text>
</comment>
<dbReference type="GO" id="GO:0016020">
    <property type="term" value="C:membrane"/>
    <property type="evidence" value="ECO:0007669"/>
    <property type="project" value="UniProtKB-SubCell"/>
</dbReference>
<evidence type="ECO:0000256" key="5">
    <source>
        <dbReference type="ARBA" id="ARBA00022692"/>
    </source>
</evidence>
<evidence type="ECO:0000256" key="4">
    <source>
        <dbReference type="ARBA" id="ARBA00022448"/>
    </source>
</evidence>
<accession>F7T5R0</accession>
<dbReference type="RefSeq" id="WP_006394264.1">
    <property type="nucleotide sequence ID" value="NZ_GL982453.1"/>
</dbReference>
<dbReference type="InterPro" id="IPR001958">
    <property type="entry name" value="Tet-R_TetA/multi-R_MdtG-like"/>
</dbReference>
<protein>
    <submittedName>
        <fullName evidence="10">Tetracycline resistance protein</fullName>
    </submittedName>
</protein>
<dbReference type="HOGENOM" id="CLU_001265_10_7_4"/>
<proteinExistence type="inferred from homology"/>
<dbReference type="SUPFAM" id="SSF103473">
    <property type="entry name" value="MFS general substrate transporter"/>
    <property type="match status" value="1"/>
</dbReference>
<comment type="function">
    <text evidence="1">Resistance to tetracycline by an active tetracycline efflux. This is an energy-dependent process that decreases the accumulation of the antibiotic in whole cells. This protein functions as a metal-tetracycline/H(+) antiporter.</text>
</comment>
<reference evidence="10 11" key="1">
    <citation type="submission" date="2011-06" db="EMBL/GenBank/DDBJ databases">
        <authorList>
            <person name="Bador J."/>
            <person name="Amoureux L."/>
            <person name="Neuwirth C."/>
        </authorList>
    </citation>
    <scope>NUCLEOTIDE SEQUENCE [LARGE SCALE GENOMIC DNA]</scope>
    <source>
        <strain evidence="10 11">AXX-A</strain>
    </source>
</reference>
<feature type="transmembrane region" description="Helical" evidence="8">
    <location>
        <begin position="103"/>
        <end position="120"/>
    </location>
</feature>
<feature type="transmembrane region" description="Helical" evidence="8">
    <location>
        <begin position="74"/>
        <end position="97"/>
    </location>
</feature>
<dbReference type="InterPro" id="IPR011701">
    <property type="entry name" value="MFS"/>
</dbReference>
<dbReference type="PANTHER" id="PTHR23504">
    <property type="entry name" value="MAJOR FACILITATOR SUPERFAMILY DOMAIN-CONTAINING PROTEIN 10"/>
    <property type="match status" value="1"/>
</dbReference>
<dbReference type="OrthoDB" id="9764259at2"/>
<evidence type="ECO:0000313" key="11">
    <source>
        <dbReference type="Proteomes" id="UP000004853"/>
    </source>
</evidence>
<dbReference type="InterPro" id="IPR020846">
    <property type="entry name" value="MFS_dom"/>
</dbReference>
<keyword evidence="7 8" id="KW-0472">Membrane</keyword>
<evidence type="ECO:0000256" key="1">
    <source>
        <dbReference type="ARBA" id="ARBA00003279"/>
    </source>
</evidence>
<feature type="domain" description="Major facilitator superfamily (MFS) profile" evidence="9">
    <location>
        <begin position="5"/>
        <end position="202"/>
    </location>
</feature>
<dbReference type="eggNOG" id="COG2814">
    <property type="taxonomic scope" value="Bacteria"/>
</dbReference>
<organism evidence="10 11">
    <name type="scientific">Achromobacter insuavis AXX-A</name>
    <dbReference type="NCBI Taxonomy" id="1003200"/>
    <lineage>
        <taxon>Bacteria</taxon>
        <taxon>Pseudomonadati</taxon>
        <taxon>Pseudomonadota</taxon>
        <taxon>Betaproteobacteria</taxon>
        <taxon>Burkholderiales</taxon>
        <taxon>Alcaligenaceae</taxon>
        <taxon>Achromobacter</taxon>
    </lineage>
</organism>
<feature type="transmembrane region" description="Helical" evidence="8">
    <location>
        <begin position="162"/>
        <end position="180"/>
    </location>
</feature>
<comment type="similarity">
    <text evidence="3">Belongs to the major facilitator superfamily. TCR/Tet family.</text>
</comment>
<comment type="subcellular location">
    <subcellularLocation>
        <location evidence="2">Membrane</location>
        <topology evidence="2">Multi-pass membrane protein</topology>
    </subcellularLocation>
</comment>
<keyword evidence="5 8" id="KW-0812">Transmembrane</keyword>
<feature type="transmembrane region" description="Helical" evidence="8">
    <location>
        <begin position="43"/>
        <end position="62"/>
    </location>
</feature>
<name>F7T5R0_9BURK</name>
<dbReference type="InterPro" id="IPR005829">
    <property type="entry name" value="Sugar_transporter_CS"/>
</dbReference>
<sequence length="202" mass="20476">MPDRAIAVLLFIVTLDAAGIGLIMPVLPGLLDQLSDPASTPTHYGLLLSLYALAQCLAGPVLGALSDRYGRRPVLLASLAGAAVDYVAMAAAPALWVLYPGRILAGITGATGAVAAASIADAGDPERRARRFGLLSACFGLGMIVGPALGGLAGLAGARMPFVAAAVANGVACLTALAWLPESRRGARPPWSWRALNPLSGL</sequence>
<dbReference type="PANTHER" id="PTHR23504:SF15">
    <property type="entry name" value="MAJOR FACILITATOR SUPERFAMILY (MFS) PROFILE DOMAIN-CONTAINING PROTEIN"/>
    <property type="match status" value="1"/>
</dbReference>
<dbReference type="PROSITE" id="PS50850">
    <property type="entry name" value="MFS"/>
    <property type="match status" value="1"/>
</dbReference>
<evidence type="ECO:0000256" key="3">
    <source>
        <dbReference type="ARBA" id="ARBA00007520"/>
    </source>
</evidence>
<dbReference type="Proteomes" id="UP000004853">
    <property type="component" value="Unassembled WGS sequence"/>
</dbReference>
<evidence type="ECO:0000256" key="8">
    <source>
        <dbReference type="SAM" id="Phobius"/>
    </source>
</evidence>